<evidence type="ECO:0000256" key="1">
    <source>
        <dbReference type="ARBA" id="ARBA00004651"/>
    </source>
</evidence>
<keyword evidence="4 6" id="KW-1133">Transmembrane helix</keyword>
<dbReference type="InterPro" id="IPR052159">
    <property type="entry name" value="Competence_DNA_uptake"/>
</dbReference>
<evidence type="ECO:0000256" key="5">
    <source>
        <dbReference type="ARBA" id="ARBA00023136"/>
    </source>
</evidence>
<dbReference type="Pfam" id="PF03772">
    <property type="entry name" value="Competence"/>
    <property type="match status" value="1"/>
</dbReference>
<dbReference type="EMBL" id="CP081150">
    <property type="protein sequence ID" value="QZA78415.1"/>
    <property type="molecule type" value="Genomic_DNA"/>
</dbReference>
<organism evidence="8 9">
    <name type="scientific">Deefgea tanakiae</name>
    <dbReference type="NCBI Taxonomy" id="2865840"/>
    <lineage>
        <taxon>Bacteria</taxon>
        <taxon>Pseudomonadati</taxon>
        <taxon>Pseudomonadota</taxon>
        <taxon>Betaproteobacteria</taxon>
        <taxon>Neisseriales</taxon>
        <taxon>Chitinibacteraceae</taxon>
        <taxon>Deefgea</taxon>
    </lineage>
</organism>
<keyword evidence="9" id="KW-1185">Reference proteome</keyword>
<feature type="transmembrane region" description="Helical" evidence="6">
    <location>
        <begin position="409"/>
        <end position="428"/>
    </location>
</feature>
<evidence type="ECO:0000256" key="3">
    <source>
        <dbReference type="ARBA" id="ARBA00022692"/>
    </source>
</evidence>
<comment type="subcellular location">
    <subcellularLocation>
        <location evidence="1">Cell membrane</location>
        <topology evidence="1">Multi-pass membrane protein</topology>
    </subcellularLocation>
</comment>
<dbReference type="PANTHER" id="PTHR30619">
    <property type="entry name" value="DNA INTERNALIZATION/COMPETENCE PROTEIN COMEC/REC2"/>
    <property type="match status" value="1"/>
</dbReference>
<dbReference type="InterPro" id="IPR036866">
    <property type="entry name" value="RibonucZ/Hydroxyglut_hydro"/>
</dbReference>
<dbReference type="NCBIfam" id="TIGR00361">
    <property type="entry name" value="ComEC_Rec2"/>
    <property type="match status" value="1"/>
</dbReference>
<dbReference type="SMART" id="SM00849">
    <property type="entry name" value="Lactamase_B"/>
    <property type="match status" value="1"/>
</dbReference>
<dbReference type="CDD" id="cd07731">
    <property type="entry name" value="ComA-like_MBL-fold"/>
    <property type="match status" value="1"/>
</dbReference>
<dbReference type="PANTHER" id="PTHR30619:SF1">
    <property type="entry name" value="RECOMBINATION PROTEIN 2"/>
    <property type="match status" value="1"/>
</dbReference>
<gene>
    <name evidence="8" type="ORF">K4H28_03085</name>
</gene>
<protein>
    <submittedName>
        <fullName evidence="8">DNA internalization-related competence protein ComEC/Rec2</fullName>
    </submittedName>
</protein>
<feature type="transmembrane region" description="Helical" evidence="6">
    <location>
        <begin position="334"/>
        <end position="363"/>
    </location>
</feature>
<evidence type="ECO:0000259" key="7">
    <source>
        <dbReference type="SMART" id="SM00849"/>
    </source>
</evidence>
<feature type="domain" description="Metallo-beta-lactamase" evidence="7">
    <location>
        <begin position="521"/>
        <end position="709"/>
    </location>
</feature>
<dbReference type="Proteomes" id="UP000825679">
    <property type="component" value="Chromosome"/>
</dbReference>
<evidence type="ECO:0000313" key="9">
    <source>
        <dbReference type="Proteomes" id="UP000825679"/>
    </source>
</evidence>
<dbReference type="NCBIfam" id="TIGR00360">
    <property type="entry name" value="ComEC_N-term"/>
    <property type="match status" value="1"/>
</dbReference>
<dbReference type="InterPro" id="IPR004797">
    <property type="entry name" value="Competence_ComEC/Rec2"/>
</dbReference>
<keyword evidence="2" id="KW-1003">Cell membrane</keyword>
<dbReference type="Pfam" id="PF13567">
    <property type="entry name" value="DUF4131"/>
    <property type="match status" value="1"/>
</dbReference>
<name>A0ABX8Z7N7_9NEIS</name>
<feature type="transmembrane region" description="Helical" evidence="6">
    <location>
        <begin position="375"/>
        <end position="397"/>
    </location>
</feature>
<reference evidence="8 9" key="1">
    <citation type="submission" date="2021-08" db="EMBL/GenBank/DDBJ databases">
        <title>complete genome sequencing of Deefgea sp. D25.</title>
        <authorList>
            <person name="Bae J.-W."/>
            <person name="Gim D.-H."/>
        </authorList>
    </citation>
    <scope>NUCLEOTIDE SEQUENCE [LARGE SCALE GENOMIC DNA]</scope>
    <source>
        <strain evidence="8 9">D25</strain>
    </source>
</reference>
<dbReference type="InterPro" id="IPR004477">
    <property type="entry name" value="ComEC_N"/>
</dbReference>
<dbReference type="InterPro" id="IPR025405">
    <property type="entry name" value="DUF4131"/>
</dbReference>
<dbReference type="Gene3D" id="3.60.15.10">
    <property type="entry name" value="Ribonuclease Z/Hydroxyacylglutathione hydrolase-like"/>
    <property type="match status" value="1"/>
</dbReference>
<dbReference type="RefSeq" id="WP_221006947.1">
    <property type="nucleotide sequence ID" value="NZ_CP081150.1"/>
</dbReference>
<dbReference type="InterPro" id="IPR001279">
    <property type="entry name" value="Metallo-B-lactamas"/>
</dbReference>
<accession>A0ABX8Z7N7</accession>
<keyword evidence="5 6" id="KW-0472">Membrane</keyword>
<sequence>MLSRYLLFIACFVLGVIALQQQASLPAWWWAVSSAGAALLLAQIRYFKFQWLLHYFFIALLAISLGFAWAQWRAELRMAQRIPMSLVGQTLWVEGYISDLPQDSRFGPRFVLTPEQPIANGWQPQRIQVNANLKHGQFSAGERLRLQLKLKPIHGAVNPAGFDLESWFLQQNIAAVGSAKSVERLNEFANVAWLVRIRAALRQRIVRALPDAPYQGVIVALTIGDQGGIPKAQWQRFAQTGITHLISISGLHITLLAAFSASAVLFVWRRIPQLAQRFAAQRAALIAGVLAALVYSLLAGMAVPTQRTVLMLLVAALCLWRAKPMAKSAIWAGALMAVVVFDPFAVLSVGFWLSFMVVGYLIWAGSNRIGDLKQWQLWVGTQWAATIASMPILLVVFGQFPLVSPLANAVAIPVVSMLVTPLALLGVLEPSGTLLHWAERLFAGVDWLLQWCLSLPMIDLQINTPSMSMLPLAMLGIALLLLPRGVPARWLGWVMLLPLFFTPKIVIPENVFVAQVLDVGQGLSVLVQTRNHALLFDTGHVANGERVLLPVLRQAGIHALDKLILSHNDADHIGAAPILLGQEGGRAFPIQQIMHSLPPLQPLLATTVTQRVCQAGQTWQWDGVQFSMLWLQPEYSARDDNAKSCVLRIHNAQHSLLIPADIGRLEEGELVAAGLLPTDIVIAPHHGSKTASSELLIQTLQPQYAVFSVGFMNHFRHPHPDVVSRYAAAGSSLLRTDQMGAIRFTVGEQIEVKQQRVIAPRYWYNATTPALTGETPQ</sequence>
<evidence type="ECO:0000256" key="4">
    <source>
        <dbReference type="ARBA" id="ARBA00022989"/>
    </source>
</evidence>
<evidence type="ECO:0000256" key="2">
    <source>
        <dbReference type="ARBA" id="ARBA00022475"/>
    </source>
</evidence>
<dbReference type="InterPro" id="IPR035681">
    <property type="entry name" value="ComA-like_MBL"/>
</dbReference>
<feature type="transmembrane region" description="Helical" evidence="6">
    <location>
        <begin position="245"/>
        <end position="268"/>
    </location>
</feature>
<evidence type="ECO:0000256" key="6">
    <source>
        <dbReference type="SAM" id="Phobius"/>
    </source>
</evidence>
<keyword evidence="3 6" id="KW-0812">Transmembrane</keyword>
<proteinExistence type="predicted"/>
<evidence type="ECO:0000313" key="8">
    <source>
        <dbReference type="EMBL" id="QZA78415.1"/>
    </source>
</evidence>
<dbReference type="SUPFAM" id="SSF56281">
    <property type="entry name" value="Metallo-hydrolase/oxidoreductase"/>
    <property type="match status" value="1"/>
</dbReference>
<feature type="transmembrane region" description="Helical" evidence="6">
    <location>
        <begin position="280"/>
        <end position="298"/>
    </location>
</feature>
<feature type="transmembrane region" description="Helical" evidence="6">
    <location>
        <begin position="466"/>
        <end position="483"/>
    </location>
</feature>
<feature type="transmembrane region" description="Helical" evidence="6">
    <location>
        <begin position="51"/>
        <end position="72"/>
    </location>
</feature>
<dbReference type="Pfam" id="PF00753">
    <property type="entry name" value="Lactamase_B"/>
    <property type="match status" value="1"/>
</dbReference>
<feature type="transmembrane region" description="Helical" evidence="6">
    <location>
        <begin position="28"/>
        <end position="44"/>
    </location>
</feature>